<evidence type="ECO:0000256" key="5">
    <source>
        <dbReference type="ARBA" id="ARBA00022605"/>
    </source>
</evidence>
<proteinExistence type="inferred from homology"/>
<keyword evidence="12" id="KW-1185">Reference proteome</keyword>
<sequence>MSAPDETPAVPGPWVKICGLSTAADVAVAIEHGAAALGFVLTDSPRRISPQRAAELVAAVPESVASVAVVRHEDVDTAIDRARAAGVGWIQLHGQRTAAEVRQVRSAGFQVIRAVRMDDPPQMFEDWGEQLLLIDAAVPGSGAAWDYSLVREAAAGRRWLVAGGLDPRNVAAALAASGAAGADVSSGVESSRGVKDPQLIARFLHAAHGRHEAGAPAADSPNGA</sequence>
<dbReference type="InterPro" id="IPR013785">
    <property type="entry name" value="Aldolase_TIM"/>
</dbReference>
<dbReference type="HAMAP" id="MF_00135">
    <property type="entry name" value="PRAI"/>
    <property type="match status" value="1"/>
</dbReference>
<dbReference type="GO" id="GO:0004640">
    <property type="term" value="F:phosphoribosylanthranilate isomerase activity"/>
    <property type="evidence" value="ECO:0007669"/>
    <property type="project" value="UniProtKB-UniRule"/>
</dbReference>
<evidence type="ECO:0000256" key="3">
    <source>
        <dbReference type="ARBA" id="ARBA00012572"/>
    </source>
</evidence>
<organism evidence="11 12">
    <name type="scientific">Glutamicibacter creatinolyticus</name>
    <dbReference type="NCBI Taxonomy" id="162496"/>
    <lineage>
        <taxon>Bacteria</taxon>
        <taxon>Bacillati</taxon>
        <taxon>Actinomycetota</taxon>
        <taxon>Actinomycetes</taxon>
        <taxon>Micrococcales</taxon>
        <taxon>Micrococcaceae</taxon>
        <taxon>Glutamicibacter</taxon>
    </lineage>
</organism>
<dbReference type="Gene3D" id="3.20.20.70">
    <property type="entry name" value="Aldolase class I"/>
    <property type="match status" value="1"/>
</dbReference>
<dbReference type="InterPro" id="IPR044643">
    <property type="entry name" value="TrpF_fam"/>
</dbReference>
<dbReference type="CDD" id="cd00405">
    <property type="entry name" value="PRAI"/>
    <property type="match status" value="1"/>
</dbReference>
<feature type="domain" description="N-(5'phosphoribosyl) anthranilate isomerase (PRAI)" evidence="10">
    <location>
        <begin position="15"/>
        <end position="205"/>
    </location>
</feature>
<keyword evidence="6 9" id="KW-0822">Tryptophan biosynthesis</keyword>
<keyword evidence="8 9" id="KW-0413">Isomerase</keyword>
<dbReference type="EC" id="5.3.1.24" evidence="3 9"/>
<evidence type="ECO:0000256" key="7">
    <source>
        <dbReference type="ARBA" id="ARBA00023141"/>
    </source>
</evidence>
<dbReference type="AlphaFoldDB" id="A0A5B7WWK3"/>
<evidence type="ECO:0000313" key="11">
    <source>
        <dbReference type="EMBL" id="QCY48436.1"/>
    </source>
</evidence>
<evidence type="ECO:0000256" key="4">
    <source>
        <dbReference type="ARBA" id="ARBA00022272"/>
    </source>
</evidence>
<keyword evidence="7 9" id="KW-0057">Aromatic amino acid biosynthesis</keyword>
<name>A0A5B7WWK3_9MICC</name>
<dbReference type="PANTHER" id="PTHR42894:SF1">
    <property type="entry name" value="N-(5'-PHOSPHORIBOSYL)ANTHRANILATE ISOMERASE"/>
    <property type="match status" value="1"/>
</dbReference>
<protein>
    <recommendedName>
        <fullName evidence="4 9">N-(5'-phosphoribosyl)anthranilate isomerase</fullName>
        <shortName evidence="9">PRAI</shortName>
        <ecNumber evidence="3 9">5.3.1.24</ecNumber>
    </recommendedName>
</protein>
<evidence type="ECO:0000256" key="6">
    <source>
        <dbReference type="ARBA" id="ARBA00022822"/>
    </source>
</evidence>
<dbReference type="RefSeq" id="WP_246049625.1">
    <property type="nucleotide sequence ID" value="NZ_CP034412.1"/>
</dbReference>
<dbReference type="InterPro" id="IPR011060">
    <property type="entry name" value="RibuloseP-bd_barrel"/>
</dbReference>
<evidence type="ECO:0000313" key="12">
    <source>
        <dbReference type="Proteomes" id="UP000307000"/>
    </source>
</evidence>
<dbReference type="PANTHER" id="PTHR42894">
    <property type="entry name" value="N-(5'-PHOSPHORIBOSYL)ANTHRANILATE ISOMERASE"/>
    <property type="match status" value="1"/>
</dbReference>
<evidence type="ECO:0000256" key="8">
    <source>
        <dbReference type="ARBA" id="ARBA00023235"/>
    </source>
</evidence>
<dbReference type="EMBL" id="CP034412">
    <property type="protein sequence ID" value="QCY48436.1"/>
    <property type="molecule type" value="Genomic_DNA"/>
</dbReference>
<dbReference type="GO" id="GO:0000162">
    <property type="term" value="P:L-tryptophan biosynthetic process"/>
    <property type="evidence" value="ECO:0007669"/>
    <property type="project" value="UniProtKB-UniRule"/>
</dbReference>
<dbReference type="KEGG" id="gcr:GcLGCM259_2729"/>
<dbReference type="UniPathway" id="UPA00035">
    <property type="reaction ID" value="UER00042"/>
</dbReference>
<dbReference type="Pfam" id="PF00697">
    <property type="entry name" value="PRAI"/>
    <property type="match status" value="1"/>
</dbReference>
<evidence type="ECO:0000256" key="9">
    <source>
        <dbReference type="HAMAP-Rule" id="MF_00135"/>
    </source>
</evidence>
<comment type="pathway">
    <text evidence="2 9">Amino-acid biosynthesis; L-tryptophan biosynthesis; L-tryptophan from chorismate: step 3/5.</text>
</comment>
<evidence type="ECO:0000259" key="10">
    <source>
        <dbReference type="Pfam" id="PF00697"/>
    </source>
</evidence>
<dbReference type="SUPFAM" id="SSF51366">
    <property type="entry name" value="Ribulose-phoshate binding barrel"/>
    <property type="match status" value="1"/>
</dbReference>
<reference evidence="11 12" key="1">
    <citation type="submission" date="2018-12" db="EMBL/GenBank/DDBJ databases">
        <title>Complete Genome Sequence of Glutamicibacter creatinolyticus strain LGCM259,isolated from an abscess of a 12-year-old mare in Italy.</title>
        <authorList>
            <person name="Santos R.G."/>
            <person name="Silva A.L."/>
            <person name="Seyffert N."/>
            <person name="Castro T.L.P."/>
            <person name="Attili A.R."/>
            <person name="Rifici C."/>
            <person name="Mazzullo G."/>
            <person name="Brenig B."/>
            <person name="Venanzi F."/>
            <person name="Azevedo V."/>
        </authorList>
    </citation>
    <scope>NUCLEOTIDE SEQUENCE [LARGE SCALE GENOMIC DNA]</scope>
    <source>
        <strain evidence="11 12">LGCM 259</strain>
    </source>
</reference>
<dbReference type="InterPro" id="IPR001240">
    <property type="entry name" value="PRAI_dom"/>
</dbReference>
<evidence type="ECO:0000256" key="2">
    <source>
        <dbReference type="ARBA" id="ARBA00004664"/>
    </source>
</evidence>
<gene>
    <name evidence="9 11" type="primary">trpF</name>
    <name evidence="11" type="ORF">GcLGCM259_2729</name>
</gene>
<comment type="similarity">
    <text evidence="9">Belongs to the TrpF family.</text>
</comment>
<comment type="catalytic activity">
    <reaction evidence="1 9">
        <text>N-(5-phospho-beta-D-ribosyl)anthranilate = 1-(2-carboxyphenylamino)-1-deoxy-D-ribulose 5-phosphate</text>
        <dbReference type="Rhea" id="RHEA:21540"/>
        <dbReference type="ChEBI" id="CHEBI:18277"/>
        <dbReference type="ChEBI" id="CHEBI:58613"/>
        <dbReference type="EC" id="5.3.1.24"/>
    </reaction>
</comment>
<keyword evidence="5 9" id="KW-0028">Amino-acid biosynthesis</keyword>
<evidence type="ECO:0000256" key="1">
    <source>
        <dbReference type="ARBA" id="ARBA00001164"/>
    </source>
</evidence>
<dbReference type="Proteomes" id="UP000307000">
    <property type="component" value="Chromosome"/>
</dbReference>
<accession>A0A5B7WWK3</accession>